<evidence type="ECO:0000256" key="8">
    <source>
        <dbReference type="SAM" id="MobiDB-lite"/>
    </source>
</evidence>
<dbReference type="CDD" id="cd00075">
    <property type="entry name" value="HATPase"/>
    <property type="match status" value="1"/>
</dbReference>
<evidence type="ECO:0000256" key="6">
    <source>
        <dbReference type="ARBA" id="ARBA00022777"/>
    </source>
</evidence>
<dbReference type="PANTHER" id="PTHR45436">
    <property type="entry name" value="SENSOR HISTIDINE KINASE YKOH"/>
    <property type="match status" value="1"/>
</dbReference>
<dbReference type="Proteomes" id="UP000602198">
    <property type="component" value="Unassembled WGS sequence"/>
</dbReference>
<evidence type="ECO:0000256" key="9">
    <source>
        <dbReference type="SAM" id="Phobius"/>
    </source>
</evidence>
<feature type="compositionally biased region" description="Basic and acidic residues" evidence="8">
    <location>
        <begin position="692"/>
        <end position="701"/>
    </location>
</feature>
<evidence type="ECO:0000256" key="5">
    <source>
        <dbReference type="ARBA" id="ARBA00022692"/>
    </source>
</evidence>
<dbReference type="PANTHER" id="PTHR45436:SF5">
    <property type="entry name" value="SENSOR HISTIDINE KINASE TRCS"/>
    <property type="match status" value="1"/>
</dbReference>
<evidence type="ECO:0000256" key="7">
    <source>
        <dbReference type="ARBA" id="ARBA00022989"/>
    </source>
</evidence>
<evidence type="ECO:0000256" key="1">
    <source>
        <dbReference type="ARBA" id="ARBA00000085"/>
    </source>
</evidence>
<evidence type="ECO:0000256" key="2">
    <source>
        <dbReference type="ARBA" id="ARBA00012438"/>
    </source>
</evidence>
<dbReference type="InterPro" id="IPR036890">
    <property type="entry name" value="HATPase_C_sf"/>
</dbReference>
<comment type="catalytic activity">
    <reaction evidence="1">
        <text>ATP + protein L-histidine = ADP + protein N-phospho-L-histidine.</text>
        <dbReference type="EC" id="2.7.13.3"/>
    </reaction>
</comment>
<comment type="caution">
    <text evidence="11">The sequence shown here is derived from an EMBL/GenBank/DDBJ whole genome shotgun (WGS) entry which is preliminary data.</text>
</comment>
<organism evidence="11 12">
    <name type="scientific">Nocardia acididurans</name>
    <dbReference type="NCBI Taxonomy" id="2802282"/>
    <lineage>
        <taxon>Bacteria</taxon>
        <taxon>Bacillati</taxon>
        <taxon>Actinomycetota</taxon>
        <taxon>Actinomycetes</taxon>
        <taxon>Mycobacteriales</taxon>
        <taxon>Nocardiaceae</taxon>
        <taxon>Nocardia</taxon>
    </lineage>
</organism>
<dbReference type="InterPro" id="IPR050428">
    <property type="entry name" value="TCS_sensor_his_kinase"/>
</dbReference>
<feature type="compositionally biased region" description="Low complexity" evidence="8">
    <location>
        <begin position="677"/>
        <end position="689"/>
    </location>
</feature>
<keyword evidence="7 9" id="KW-1133">Transmembrane helix</keyword>
<reference evidence="11 12" key="1">
    <citation type="submission" date="2021-01" db="EMBL/GenBank/DDBJ databases">
        <title>WGS of actinomycetes isolated from Thailand.</title>
        <authorList>
            <person name="Thawai C."/>
        </authorList>
    </citation>
    <scope>NUCLEOTIDE SEQUENCE [LARGE SCALE GENOMIC DNA]</scope>
    <source>
        <strain evidence="11 12">LPG 2</strain>
    </source>
</reference>
<keyword evidence="6" id="KW-0418">Kinase</keyword>
<gene>
    <name evidence="11" type="ORF">JK358_04385</name>
</gene>
<keyword evidence="5 9" id="KW-0812">Transmembrane</keyword>
<sequence>MRMPNLGVRTRILAIALVPSLALVVIGVGATGALVDESNEARAWADELQAGIAPTRELIEAIESERRITVWHNAGADPDVRDLAAARARLDNAFRQIAPAQSRLSNMGPESMGDSTAAFQAMGQQLTGIRAGVDAGQTPVAEAYQFYTRMPELVLAGIRIAQQSAPDAATAAELSESAEVLQSLEAMSRATALGAALVHESALSPELSSEFVRLVGYYRTRIQQFVADPDADQAAAAQALIAGQAWQQLGTMETALAQRALPRDPDNARTAPLPLTTEAWQAAADEVNRALAELWQAQSSQAQSLAADAASDTTRKSLLAGAAILAVAIGAIVVALLLANRIIGRLKRLRDRTFALADEQLPDTMRRLATGEVLEADAAAPQLDFGSDEIGQVAEAFGHAHAAAVTAAVTEARTREGVKAVFRNIAHRSQVVMHRQLELLDEAESTQEDPTLLDTFFRLDHLATRERRNAENLIILAGGQPGRQWRNPVPVMELVRSAVGETLDYKRVRTTRLPDTQVLGAAVGDLIHLLAELADNATAFSPPQAQVEISGRTVGRGLALEINDQGMGIPEADLELVNARLADPVEFGVTSLSTDSRLGLFVVSQLAARHGISVRLSESDYGGIRAIVLVPAALIAGAPAAPGPAAHRPAEIAAHTAHALPGDHRPMLPRRQRQSSLAPELVREPAAAPAPRPERTPDQARDLMSAIENGTRQGRRADPGRLDPPPARHRRDDE</sequence>
<dbReference type="EMBL" id="JAERRJ010000002">
    <property type="protein sequence ID" value="MBL1073623.1"/>
    <property type="molecule type" value="Genomic_DNA"/>
</dbReference>
<evidence type="ECO:0000313" key="12">
    <source>
        <dbReference type="Proteomes" id="UP000602198"/>
    </source>
</evidence>
<dbReference type="Pfam" id="PF02518">
    <property type="entry name" value="HATPase_c"/>
    <property type="match status" value="1"/>
</dbReference>
<dbReference type="InterPro" id="IPR003594">
    <property type="entry name" value="HATPase_dom"/>
</dbReference>
<dbReference type="Gene3D" id="3.30.565.10">
    <property type="entry name" value="Histidine kinase-like ATPase, C-terminal domain"/>
    <property type="match status" value="1"/>
</dbReference>
<keyword evidence="4" id="KW-0808">Transferase</keyword>
<evidence type="ECO:0000313" key="11">
    <source>
        <dbReference type="EMBL" id="MBL1073623.1"/>
    </source>
</evidence>
<feature type="domain" description="Histidine kinase" evidence="10">
    <location>
        <begin position="526"/>
        <end position="634"/>
    </location>
</feature>
<dbReference type="Pfam" id="PF08376">
    <property type="entry name" value="NIT"/>
    <property type="match status" value="1"/>
</dbReference>
<evidence type="ECO:0000256" key="3">
    <source>
        <dbReference type="ARBA" id="ARBA00022553"/>
    </source>
</evidence>
<feature type="region of interest" description="Disordered" evidence="8">
    <location>
        <begin position="660"/>
        <end position="734"/>
    </location>
</feature>
<dbReference type="SUPFAM" id="SSF55874">
    <property type="entry name" value="ATPase domain of HSP90 chaperone/DNA topoisomerase II/histidine kinase"/>
    <property type="match status" value="1"/>
</dbReference>
<dbReference type="InterPro" id="IPR005467">
    <property type="entry name" value="His_kinase_dom"/>
</dbReference>
<accession>A0ABS1LYY2</accession>
<protein>
    <recommendedName>
        <fullName evidence="2">histidine kinase</fullName>
        <ecNumber evidence="2">2.7.13.3</ecNumber>
    </recommendedName>
</protein>
<feature type="transmembrane region" description="Helical" evidence="9">
    <location>
        <begin position="318"/>
        <end position="339"/>
    </location>
</feature>
<keyword evidence="12" id="KW-1185">Reference proteome</keyword>
<feature type="transmembrane region" description="Helical" evidence="9">
    <location>
        <begin position="12"/>
        <end position="35"/>
    </location>
</feature>
<name>A0ABS1LYY2_9NOCA</name>
<dbReference type="PROSITE" id="PS50109">
    <property type="entry name" value="HIS_KIN"/>
    <property type="match status" value="1"/>
</dbReference>
<evidence type="ECO:0000256" key="4">
    <source>
        <dbReference type="ARBA" id="ARBA00022679"/>
    </source>
</evidence>
<dbReference type="SMART" id="SM00387">
    <property type="entry name" value="HATPase_c"/>
    <property type="match status" value="1"/>
</dbReference>
<dbReference type="EC" id="2.7.13.3" evidence="2"/>
<dbReference type="InterPro" id="IPR013587">
    <property type="entry name" value="Nitrate/nitrite_sensing"/>
</dbReference>
<proteinExistence type="predicted"/>
<keyword evidence="9" id="KW-0472">Membrane</keyword>
<keyword evidence="3" id="KW-0597">Phosphoprotein</keyword>
<dbReference type="RefSeq" id="WP_201943884.1">
    <property type="nucleotide sequence ID" value="NZ_JAERRJ010000002.1"/>
</dbReference>
<evidence type="ECO:0000259" key="10">
    <source>
        <dbReference type="PROSITE" id="PS50109"/>
    </source>
</evidence>